<proteinExistence type="predicted"/>
<dbReference type="Proteomes" id="UP000250915">
    <property type="component" value="Unassembled WGS sequence"/>
</dbReference>
<gene>
    <name evidence="1" type="ORF">DQP57_12110</name>
</gene>
<dbReference type="OrthoDB" id="3240543at2"/>
<reference evidence="1 2" key="1">
    <citation type="submission" date="2018-06" db="EMBL/GenBank/DDBJ databases">
        <title>NTM in soil in Japan.</title>
        <authorList>
            <person name="Ohya K."/>
        </authorList>
    </citation>
    <scope>NUCLEOTIDE SEQUENCE [LARGE SCALE GENOMIC DNA]</scope>
    <source>
        <strain evidence="1 2">GF28</strain>
    </source>
</reference>
<organism evidence="1 2">
    <name type="scientific">Mycobacterium colombiense</name>
    <dbReference type="NCBI Taxonomy" id="339268"/>
    <lineage>
        <taxon>Bacteria</taxon>
        <taxon>Bacillati</taxon>
        <taxon>Actinomycetota</taxon>
        <taxon>Actinomycetes</taxon>
        <taxon>Mycobacteriales</taxon>
        <taxon>Mycobacteriaceae</taxon>
        <taxon>Mycobacterium</taxon>
        <taxon>Mycobacterium avium complex (MAC)</taxon>
    </lineage>
</organism>
<comment type="caution">
    <text evidence="1">The sequence shown here is derived from an EMBL/GenBank/DDBJ whole genome shotgun (WGS) entry which is preliminary data.</text>
</comment>
<sequence length="338" mass="37264">MKTHLYSNDRIWKKLGDDRLGIATLEDAVPAPVSRSRRSGPFRRPCGYRTMEDVVFIEDPRPRVRLCQIDATYDPEPPTIRWRPLGSRRDNFTLLHEVAHHLLAFDEEWCFDVAPALGEQTSKYAEESIADAFAADVLIDEETASSAFASGVTSQACVDLYRRTAASATACLARALSQSGNRLVLLTDLEGRVWFGATTGEPYNPGRGTIQPAIASAAEHALRTDGSYRFSGGEGIRYRSGSAFTAVNIDVTVEGGLVFAIVEQAQRTRHDYDTYEMTCPECEEDLTSADLCQKCREPKCVRCRACSCPRQRALCDVCFLELPIAAAAKGITVCDNCS</sequence>
<dbReference type="Gene3D" id="1.10.10.2910">
    <property type="match status" value="1"/>
</dbReference>
<dbReference type="AlphaFoldDB" id="A0A329M2N8"/>
<evidence type="ECO:0000313" key="2">
    <source>
        <dbReference type="Proteomes" id="UP000250915"/>
    </source>
</evidence>
<dbReference type="EMBL" id="QMEV01000020">
    <property type="protein sequence ID" value="RAV11207.1"/>
    <property type="molecule type" value="Genomic_DNA"/>
</dbReference>
<protein>
    <submittedName>
        <fullName evidence="1">Uncharacterized protein</fullName>
    </submittedName>
</protein>
<dbReference type="RefSeq" id="WP_112633206.1">
    <property type="nucleotide sequence ID" value="NZ_QMEV01000020.1"/>
</dbReference>
<evidence type="ECO:0000313" key="1">
    <source>
        <dbReference type="EMBL" id="RAV11207.1"/>
    </source>
</evidence>
<name>A0A329M2N8_9MYCO</name>
<accession>A0A329M2N8</accession>